<feature type="domain" description="DUF7151" evidence="6">
    <location>
        <begin position="229"/>
        <end position="272"/>
    </location>
</feature>
<dbReference type="EMBL" id="JABBJJ010000019">
    <property type="protein sequence ID" value="NMO14463.1"/>
    <property type="molecule type" value="Genomic_DNA"/>
</dbReference>
<dbReference type="Gene3D" id="3.80.20.20">
    <property type="entry name" value="Receptor L-domain"/>
    <property type="match status" value="2"/>
</dbReference>
<dbReference type="SUPFAM" id="SSF52058">
    <property type="entry name" value="L domain-like"/>
    <property type="match status" value="2"/>
</dbReference>
<evidence type="ECO:0000256" key="5">
    <source>
        <dbReference type="ARBA" id="ARBA00023180"/>
    </source>
</evidence>
<organism evidence="7 8">
    <name type="scientific">Pyxidicoccus fallax</name>
    <dbReference type="NCBI Taxonomy" id="394095"/>
    <lineage>
        <taxon>Bacteria</taxon>
        <taxon>Pseudomonadati</taxon>
        <taxon>Myxococcota</taxon>
        <taxon>Myxococcia</taxon>
        <taxon>Myxococcales</taxon>
        <taxon>Cystobacterineae</taxon>
        <taxon>Myxococcaceae</taxon>
        <taxon>Pyxidicoccus</taxon>
    </lineage>
</organism>
<keyword evidence="5" id="KW-0325">Glycoprotein</keyword>
<keyword evidence="4" id="KW-0732">Signal</keyword>
<dbReference type="AlphaFoldDB" id="A0A848LCK1"/>
<evidence type="ECO:0000259" key="6">
    <source>
        <dbReference type="Pfam" id="PF23657"/>
    </source>
</evidence>
<evidence type="ECO:0000256" key="2">
    <source>
        <dbReference type="ARBA" id="ARBA00022512"/>
    </source>
</evidence>
<protein>
    <recommendedName>
        <fullName evidence="6">DUF7151 domain-containing protein</fullName>
    </recommendedName>
</protein>
<dbReference type="PANTHER" id="PTHR31018">
    <property type="entry name" value="SPORULATION-SPECIFIC PROTEIN-RELATED"/>
    <property type="match status" value="1"/>
</dbReference>
<evidence type="ECO:0000313" key="7">
    <source>
        <dbReference type="EMBL" id="NMO14463.1"/>
    </source>
</evidence>
<keyword evidence="8" id="KW-1185">Reference proteome</keyword>
<name>A0A848LCK1_9BACT</name>
<accession>A0A848LCK1</accession>
<evidence type="ECO:0000256" key="1">
    <source>
        <dbReference type="ARBA" id="ARBA00004191"/>
    </source>
</evidence>
<evidence type="ECO:0000256" key="4">
    <source>
        <dbReference type="ARBA" id="ARBA00022729"/>
    </source>
</evidence>
<dbReference type="PANTHER" id="PTHR31018:SF3">
    <property type="entry name" value="RECEPTOR PROTEIN-TYROSINE KINASE"/>
    <property type="match status" value="1"/>
</dbReference>
<feature type="domain" description="DUF7151" evidence="6">
    <location>
        <begin position="128"/>
        <end position="171"/>
    </location>
</feature>
<dbReference type="InterPro" id="IPR051648">
    <property type="entry name" value="CWI-Assembly_Regulator"/>
</dbReference>
<dbReference type="Pfam" id="PF23657">
    <property type="entry name" value="DUF7151"/>
    <property type="match status" value="4"/>
</dbReference>
<evidence type="ECO:0000313" key="8">
    <source>
        <dbReference type="Proteomes" id="UP000518300"/>
    </source>
</evidence>
<dbReference type="InterPro" id="IPR055575">
    <property type="entry name" value="DUF7151"/>
</dbReference>
<reference evidence="7 8" key="1">
    <citation type="submission" date="2020-04" db="EMBL/GenBank/DDBJ databases">
        <title>Draft genome of Pyxidicoccus fallax type strain.</title>
        <authorList>
            <person name="Whitworth D.E."/>
        </authorList>
    </citation>
    <scope>NUCLEOTIDE SEQUENCE [LARGE SCALE GENOMIC DNA]</scope>
    <source>
        <strain evidence="7 8">DSM 14698</strain>
    </source>
</reference>
<comment type="caution">
    <text evidence="7">The sequence shown here is derived from an EMBL/GenBank/DDBJ whole genome shotgun (WGS) entry which is preliminary data.</text>
</comment>
<keyword evidence="2" id="KW-0134">Cell wall</keyword>
<sequence>MRWTWMAVWALVAGCDGIELEQLVKQHASRTRMVPEPRGPNCAQGGHALQSGLDLDDDGVLDNSEVTTTEYACAVALTRRQPEPAGAHCSLGGQVFQTGIDVDGSGVLEDAEVTASEYLCVTPFPDVLVLTREVPSGAQCLHGGQVSRAGHDTNGNGTLEDGEVTREVYGCMQPEQVLTRIRSGAPVPYVCAIPITIVEAGPDLDRDGELDDAETRGRANFCATSAAVVVRQTPEPAGSRCLMGGTRVMAGWDSNGDGELGGNETGAPIYVCNALHSYEASYPVRSEADLAALEGISRIRGNFSVISNTLTELVLPRLTTVEGQLHISNNPALKRLELPNLRFVQQDLVVKGNPLLKDLVLGANETVWVESSLELSSNPVLKSLGGVSLVSPRKSVILQDNDALEYESILGAAAFQRVETLSGSLVVSGNDELAELPFPVLTHVNGPVQVANNGVLRNLSLPDLRSIGGSLHVTHNDALWSLEGLERLQEVGGLTLEENASLAQLGLSALQRVNQALTVTHNPKLPTCLATRLASAVYTGTPDLLRISDNDDTASCDD</sequence>
<dbReference type="RefSeq" id="WP_169343761.1">
    <property type="nucleotide sequence ID" value="NZ_JABBJJ010000019.1"/>
</dbReference>
<dbReference type="InterPro" id="IPR036941">
    <property type="entry name" value="Rcpt_L-dom_sf"/>
</dbReference>
<evidence type="ECO:0000256" key="3">
    <source>
        <dbReference type="ARBA" id="ARBA00022525"/>
    </source>
</evidence>
<comment type="subcellular location">
    <subcellularLocation>
        <location evidence="1">Secreted</location>
        <location evidence="1">Cell wall</location>
    </subcellularLocation>
</comment>
<dbReference type="PROSITE" id="PS51257">
    <property type="entry name" value="PROKAR_LIPOPROTEIN"/>
    <property type="match status" value="1"/>
</dbReference>
<dbReference type="GO" id="GO:0030313">
    <property type="term" value="C:cell envelope"/>
    <property type="evidence" value="ECO:0007669"/>
    <property type="project" value="UniProtKB-SubCell"/>
</dbReference>
<feature type="domain" description="DUF7151" evidence="6">
    <location>
        <begin position="76"/>
        <end position="120"/>
    </location>
</feature>
<gene>
    <name evidence="7" type="ORF">HG543_06270</name>
</gene>
<keyword evidence="3" id="KW-0964">Secreted</keyword>
<proteinExistence type="predicted"/>
<feature type="domain" description="DUF7151" evidence="6">
    <location>
        <begin position="31"/>
        <end position="73"/>
    </location>
</feature>
<dbReference type="Proteomes" id="UP000518300">
    <property type="component" value="Unassembled WGS sequence"/>
</dbReference>